<dbReference type="InterPro" id="IPR005123">
    <property type="entry name" value="Oxoglu/Fe-dep_dioxygenase_dom"/>
</dbReference>
<evidence type="ECO:0000256" key="1">
    <source>
        <dbReference type="ARBA" id="ARBA00008056"/>
    </source>
</evidence>
<organism evidence="8 9">
    <name type="scientific">Hevea brasiliensis</name>
    <name type="common">Para rubber tree</name>
    <name type="synonym">Siphonia brasiliensis</name>
    <dbReference type="NCBI Taxonomy" id="3981"/>
    <lineage>
        <taxon>Eukaryota</taxon>
        <taxon>Viridiplantae</taxon>
        <taxon>Streptophyta</taxon>
        <taxon>Embryophyta</taxon>
        <taxon>Tracheophyta</taxon>
        <taxon>Spermatophyta</taxon>
        <taxon>Magnoliopsida</taxon>
        <taxon>eudicotyledons</taxon>
        <taxon>Gunneridae</taxon>
        <taxon>Pentapetalae</taxon>
        <taxon>rosids</taxon>
        <taxon>fabids</taxon>
        <taxon>Malpighiales</taxon>
        <taxon>Euphorbiaceae</taxon>
        <taxon>Crotonoideae</taxon>
        <taxon>Micrandreae</taxon>
        <taxon>Hevea</taxon>
    </lineage>
</organism>
<comment type="similarity">
    <text evidence="1 6">Belongs to the iron/ascorbate-dependent oxidoreductase family.</text>
</comment>
<keyword evidence="3" id="KW-0847">Vitamin C</keyword>
<dbReference type="Pfam" id="PF14226">
    <property type="entry name" value="DIOX_N"/>
    <property type="match status" value="1"/>
</dbReference>
<sequence>MEAEHTKLGSSLPVPCVQELAKKPLTKVPPRYLRPDEDSPIISNAASLPQVPVIDMQKLFSQDFIDSELDELHLACKNWGFFQLINHGVSSSLVEKVKVEIQEFFDLPMEEKNKYWQKPGDMEGFGQAFVVSEEQKLDWGDIFYMITLPHNLRKPYLFPKLPLPFRDTLETYSEEMKNLAMKIFNLMGKALGMEAEEMGKIFEEGCQKMRMNYYPPCPQPKLVMGLNSHTDATGLTILLQVNEVEGLQIKKDGRWVPVKPLPDAFIINIGDILEIVTNGIYKSTEHRATVNSVKERISIATFYSPNLGGEMGPAPSLVSPERPASFRKIGVADFFKGFFSRELVGKSYLDVVRIQNEAAKND</sequence>
<dbReference type="InterPro" id="IPR044861">
    <property type="entry name" value="IPNS-like_FE2OG_OXY"/>
</dbReference>
<keyword evidence="9" id="KW-1185">Reference proteome</keyword>
<dbReference type="GO" id="GO:0031418">
    <property type="term" value="F:L-ascorbic acid binding"/>
    <property type="evidence" value="ECO:0007669"/>
    <property type="project" value="UniProtKB-KW"/>
</dbReference>
<dbReference type="Gene3D" id="2.60.120.330">
    <property type="entry name" value="B-lactam Antibiotic, Isopenicillin N Synthase, Chain"/>
    <property type="match status" value="1"/>
</dbReference>
<dbReference type="FunFam" id="2.60.120.330:FF:000001">
    <property type="entry name" value="Protein SRG1"/>
    <property type="match status" value="1"/>
</dbReference>
<dbReference type="GO" id="GO:0046872">
    <property type="term" value="F:metal ion binding"/>
    <property type="evidence" value="ECO:0007669"/>
    <property type="project" value="UniProtKB-KW"/>
</dbReference>
<dbReference type="PROSITE" id="PS51471">
    <property type="entry name" value="FE2OG_OXY"/>
    <property type="match status" value="1"/>
</dbReference>
<keyword evidence="5 6" id="KW-0408">Iron</keyword>
<dbReference type="GO" id="GO:0016491">
    <property type="term" value="F:oxidoreductase activity"/>
    <property type="evidence" value="ECO:0007669"/>
    <property type="project" value="UniProtKB-KW"/>
</dbReference>
<dbReference type="Pfam" id="PF03171">
    <property type="entry name" value="2OG-FeII_Oxy"/>
    <property type="match status" value="1"/>
</dbReference>
<keyword evidence="4 6" id="KW-0560">Oxidoreductase</keyword>
<evidence type="ECO:0000259" key="7">
    <source>
        <dbReference type="PROSITE" id="PS51471"/>
    </source>
</evidence>
<name>A0A6A6K3Z0_HEVBR</name>
<dbReference type="EMBL" id="JAAGAX010000049">
    <property type="protein sequence ID" value="KAF2282796.1"/>
    <property type="molecule type" value="Genomic_DNA"/>
</dbReference>
<dbReference type="InterPro" id="IPR050295">
    <property type="entry name" value="Plant_2OG-oxidoreductases"/>
</dbReference>
<feature type="domain" description="Fe2OG dioxygenase" evidence="7">
    <location>
        <begin position="202"/>
        <end position="305"/>
    </location>
</feature>
<dbReference type="SUPFAM" id="SSF51197">
    <property type="entry name" value="Clavaminate synthase-like"/>
    <property type="match status" value="1"/>
</dbReference>
<accession>A0A6A6K3Z0</accession>
<evidence type="ECO:0000256" key="6">
    <source>
        <dbReference type="RuleBase" id="RU003682"/>
    </source>
</evidence>
<evidence type="ECO:0000313" key="8">
    <source>
        <dbReference type="EMBL" id="KAF2282796.1"/>
    </source>
</evidence>
<reference evidence="8 9" key="1">
    <citation type="journal article" date="2020" name="Mol. Plant">
        <title>The Chromosome-Based Rubber Tree Genome Provides New Insights into Spurge Genome Evolution and Rubber Biosynthesis.</title>
        <authorList>
            <person name="Liu J."/>
            <person name="Shi C."/>
            <person name="Shi C.C."/>
            <person name="Li W."/>
            <person name="Zhang Q.J."/>
            <person name="Zhang Y."/>
            <person name="Li K."/>
            <person name="Lu H.F."/>
            <person name="Shi C."/>
            <person name="Zhu S.T."/>
            <person name="Xiao Z.Y."/>
            <person name="Nan H."/>
            <person name="Yue Y."/>
            <person name="Zhu X.G."/>
            <person name="Wu Y."/>
            <person name="Hong X.N."/>
            <person name="Fan G.Y."/>
            <person name="Tong Y."/>
            <person name="Zhang D."/>
            <person name="Mao C.L."/>
            <person name="Liu Y.L."/>
            <person name="Hao S.J."/>
            <person name="Liu W.Q."/>
            <person name="Lv M.Q."/>
            <person name="Zhang H.B."/>
            <person name="Liu Y."/>
            <person name="Hu-Tang G.R."/>
            <person name="Wang J.P."/>
            <person name="Wang J.H."/>
            <person name="Sun Y.H."/>
            <person name="Ni S.B."/>
            <person name="Chen W.B."/>
            <person name="Zhang X.C."/>
            <person name="Jiao Y.N."/>
            <person name="Eichler E.E."/>
            <person name="Li G.H."/>
            <person name="Liu X."/>
            <person name="Gao L.Z."/>
        </authorList>
    </citation>
    <scope>NUCLEOTIDE SEQUENCE [LARGE SCALE GENOMIC DNA]</scope>
    <source>
        <strain evidence="9">cv. GT1</strain>
        <tissue evidence="8">Leaf</tissue>
    </source>
</reference>
<evidence type="ECO:0000256" key="3">
    <source>
        <dbReference type="ARBA" id="ARBA00022896"/>
    </source>
</evidence>
<protein>
    <recommendedName>
        <fullName evidence="7">Fe2OG dioxygenase domain-containing protein</fullName>
    </recommendedName>
</protein>
<comment type="caution">
    <text evidence="8">The sequence shown here is derived from an EMBL/GenBank/DDBJ whole genome shotgun (WGS) entry which is preliminary data.</text>
</comment>
<dbReference type="InterPro" id="IPR026992">
    <property type="entry name" value="DIOX_N"/>
</dbReference>
<dbReference type="Proteomes" id="UP000467840">
    <property type="component" value="Unassembled WGS sequence"/>
</dbReference>
<evidence type="ECO:0000256" key="2">
    <source>
        <dbReference type="ARBA" id="ARBA00022723"/>
    </source>
</evidence>
<dbReference type="AlphaFoldDB" id="A0A6A6K3Z0"/>
<gene>
    <name evidence="8" type="ORF">GH714_043087</name>
</gene>
<keyword evidence="2 6" id="KW-0479">Metal-binding</keyword>
<dbReference type="InterPro" id="IPR027443">
    <property type="entry name" value="IPNS-like_sf"/>
</dbReference>
<evidence type="ECO:0000256" key="4">
    <source>
        <dbReference type="ARBA" id="ARBA00023002"/>
    </source>
</evidence>
<evidence type="ECO:0000313" key="9">
    <source>
        <dbReference type="Proteomes" id="UP000467840"/>
    </source>
</evidence>
<dbReference type="PANTHER" id="PTHR47991">
    <property type="entry name" value="OXOGLUTARATE/IRON-DEPENDENT DIOXYGENASE"/>
    <property type="match status" value="1"/>
</dbReference>
<evidence type="ECO:0000256" key="5">
    <source>
        <dbReference type="ARBA" id="ARBA00023004"/>
    </source>
</evidence>
<proteinExistence type="inferred from homology"/>